<proteinExistence type="predicted"/>
<sequence>DDAKGIDQSSVCEAGYSVSNTISTKMKNSNDTPVSNISDNTSNSDIASERIENKSTTHPILIHTGKRTLLSSEEKEMNEFLELENKKTVNNMIRERNSEKKFQVQDLSPNNTFSKTSDQISVSKNSKKSSDKISVTKNHKKSFDKISVTKNHEKSSAEISDISSDKISEQNTKLIDFLDKPLTNLVVKQEL</sequence>
<dbReference type="EMBL" id="CAJVPK010004255">
    <property type="protein sequence ID" value="CAG8635235.1"/>
    <property type="molecule type" value="Genomic_DNA"/>
</dbReference>
<reference evidence="2" key="1">
    <citation type="submission" date="2021-06" db="EMBL/GenBank/DDBJ databases">
        <authorList>
            <person name="Kallberg Y."/>
            <person name="Tangrot J."/>
            <person name="Rosling A."/>
        </authorList>
    </citation>
    <scope>NUCLEOTIDE SEQUENCE</scope>
    <source>
        <strain evidence="2">AZ414A</strain>
    </source>
</reference>
<accession>A0A9N9DGW0</accession>
<feature type="compositionally biased region" description="Polar residues" evidence="1">
    <location>
        <begin position="108"/>
        <end position="119"/>
    </location>
</feature>
<gene>
    <name evidence="2" type="ORF">DEBURN_LOCUS10940</name>
</gene>
<dbReference type="Proteomes" id="UP000789706">
    <property type="component" value="Unassembled WGS sequence"/>
</dbReference>
<feature type="compositionally biased region" description="Low complexity" evidence="1">
    <location>
        <begin position="35"/>
        <end position="46"/>
    </location>
</feature>
<keyword evidence="3" id="KW-1185">Reference proteome</keyword>
<feature type="region of interest" description="Disordered" evidence="1">
    <location>
        <begin position="22"/>
        <end position="57"/>
    </location>
</feature>
<protein>
    <submittedName>
        <fullName evidence="2">106_t:CDS:1</fullName>
    </submittedName>
</protein>
<evidence type="ECO:0000313" key="3">
    <source>
        <dbReference type="Proteomes" id="UP000789706"/>
    </source>
</evidence>
<comment type="caution">
    <text evidence="2">The sequence shown here is derived from an EMBL/GenBank/DDBJ whole genome shotgun (WGS) entry which is preliminary data.</text>
</comment>
<feature type="compositionally biased region" description="Polar residues" evidence="1">
    <location>
        <begin position="22"/>
        <end position="34"/>
    </location>
</feature>
<feature type="region of interest" description="Disordered" evidence="1">
    <location>
        <begin position="108"/>
        <end position="136"/>
    </location>
</feature>
<name>A0A9N9DGW0_9GLOM</name>
<evidence type="ECO:0000313" key="2">
    <source>
        <dbReference type="EMBL" id="CAG8635235.1"/>
    </source>
</evidence>
<feature type="non-terminal residue" evidence="2">
    <location>
        <position position="1"/>
    </location>
</feature>
<dbReference type="AlphaFoldDB" id="A0A9N9DGW0"/>
<organism evidence="2 3">
    <name type="scientific">Diversispora eburnea</name>
    <dbReference type="NCBI Taxonomy" id="1213867"/>
    <lineage>
        <taxon>Eukaryota</taxon>
        <taxon>Fungi</taxon>
        <taxon>Fungi incertae sedis</taxon>
        <taxon>Mucoromycota</taxon>
        <taxon>Glomeromycotina</taxon>
        <taxon>Glomeromycetes</taxon>
        <taxon>Diversisporales</taxon>
        <taxon>Diversisporaceae</taxon>
        <taxon>Diversispora</taxon>
    </lineage>
</organism>
<evidence type="ECO:0000256" key="1">
    <source>
        <dbReference type="SAM" id="MobiDB-lite"/>
    </source>
</evidence>